<keyword evidence="1" id="KW-0472">Membrane</keyword>
<dbReference type="Proteomes" id="UP000193648">
    <property type="component" value="Unassembled WGS sequence"/>
</dbReference>
<keyword evidence="1" id="KW-0812">Transmembrane</keyword>
<sequence>MKYLFPPVSSLSFSLSISCVCGQPGVILEYLFVLFLSFSLSLIFFSSPIPLTYSHSHSVFQHIHTHTRSHFPLSIRNTHNPVLTSNRCNYCLFRHLQ</sequence>
<evidence type="ECO:0000256" key="1">
    <source>
        <dbReference type="SAM" id="Phobius"/>
    </source>
</evidence>
<dbReference type="PROSITE" id="PS51257">
    <property type="entry name" value="PROKAR_LIPOPROTEIN"/>
    <property type="match status" value="1"/>
</dbReference>
<dbReference type="InParanoid" id="A0A1Y2GGN2"/>
<dbReference type="EMBL" id="MCFF01000037">
    <property type="protein sequence ID" value="ORZ08553.1"/>
    <property type="molecule type" value="Genomic_DNA"/>
</dbReference>
<keyword evidence="3" id="KW-1185">Reference proteome</keyword>
<accession>A0A1Y2GGN2</accession>
<dbReference type="RefSeq" id="XP_021878481.1">
    <property type="nucleotide sequence ID" value="XM_022025210.1"/>
</dbReference>
<dbReference type="AlphaFoldDB" id="A0A1Y2GGN2"/>
<evidence type="ECO:0000313" key="2">
    <source>
        <dbReference type="EMBL" id="ORZ08553.1"/>
    </source>
</evidence>
<comment type="caution">
    <text evidence="2">The sequence shown here is derived from an EMBL/GenBank/DDBJ whole genome shotgun (WGS) entry which is preliminary data.</text>
</comment>
<feature type="transmembrane region" description="Helical" evidence="1">
    <location>
        <begin position="32"/>
        <end position="53"/>
    </location>
</feature>
<protein>
    <submittedName>
        <fullName evidence="2">Uncharacterized protein</fullName>
    </submittedName>
</protein>
<evidence type="ECO:0000313" key="3">
    <source>
        <dbReference type="Proteomes" id="UP000193648"/>
    </source>
</evidence>
<proteinExistence type="predicted"/>
<gene>
    <name evidence="2" type="ORF">BCR41DRAFT_359398</name>
</gene>
<name>A0A1Y2GGN2_9FUNG</name>
<organism evidence="2 3">
    <name type="scientific">Lobosporangium transversale</name>
    <dbReference type="NCBI Taxonomy" id="64571"/>
    <lineage>
        <taxon>Eukaryota</taxon>
        <taxon>Fungi</taxon>
        <taxon>Fungi incertae sedis</taxon>
        <taxon>Mucoromycota</taxon>
        <taxon>Mortierellomycotina</taxon>
        <taxon>Mortierellomycetes</taxon>
        <taxon>Mortierellales</taxon>
        <taxon>Mortierellaceae</taxon>
        <taxon>Lobosporangium</taxon>
    </lineage>
</organism>
<reference evidence="2 3" key="1">
    <citation type="submission" date="2016-07" db="EMBL/GenBank/DDBJ databases">
        <title>Pervasive Adenine N6-methylation of Active Genes in Fungi.</title>
        <authorList>
            <consortium name="DOE Joint Genome Institute"/>
            <person name="Mondo S.J."/>
            <person name="Dannebaum R.O."/>
            <person name="Kuo R.C."/>
            <person name="Labutti K."/>
            <person name="Haridas S."/>
            <person name="Kuo A."/>
            <person name="Salamov A."/>
            <person name="Ahrendt S.R."/>
            <person name="Lipzen A."/>
            <person name="Sullivan W."/>
            <person name="Andreopoulos W.B."/>
            <person name="Clum A."/>
            <person name="Lindquist E."/>
            <person name="Daum C."/>
            <person name="Ramamoorthy G.K."/>
            <person name="Gryganskyi A."/>
            <person name="Culley D."/>
            <person name="Magnuson J.K."/>
            <person name="James T.Y."/>
            <person name="O'Malley M.A."/>
            <person name="Stajich J.E."/>
            <person name="Spatafora J.W."/>
            <person name="Visel A."/>
            <person name="Grigoriev I.V."/>
        </authorList>
    </citation>
    <scope>NUCLEOTIDE SEQUENCE [LARGE SCALE GENOMIC DNA]</scope>
    <source>
        <strain evidence="2 3">NRRL 3116</strain>
    </source>
</reference>
<keyword evidence="1" id="KW-1133">Transmembrane helix</keyword>
<dbReference type="GeneID" id="33567054"/>